<keyword evidence="4 5" id="KW-0472">Membrane</keyword>
<dbReference type="InterPro" id="IPR020846">
    <property type="entry name" value="MFS_dom"/>
</dbReference>
<keyword evidence="2 5" id="KW-0812">Transmembrane</keyword>
<keyword evidence="3 5" id="KW-1133">Transmembrane helix</keyword>
<feature type="transmembrane region" description="Helical" evidence="5">
    <location>
        <begin position="355"/>
        <end position="373"/>
    </location>
</feature>
<dbReference type="Gene3D" id="1.20.1250.20">
    <property type="entry name" value="MFS general substrate transporter like domains"/>
    <property type="match status" value="2"/>
</dbReference>
<dbReference type="AlphaFoldDB" id="A0A4U6DA65"/>
<feature type="transmembrane region" description="Helical" evidence="5">
    <location>
        <begin position="225"/>
        <end position="245"/>
    </location>
</feature>
<dbReference type="GO" id="GO:0046943">
    <property type="term" value="F:carboxylic acid transmembrane transporter activity"/>
    <property type="evidence" value="ECO:0007669"/>
    <property type="project" value="TreeGrafter"/>
</dbReference>
<dbReference type="Proteomes" id="UP000304900">
    <property type="component" value="Unassembled WGS sequence"/>
</dbReference>
<feature type="transmembrane region" description="Helical" evidence="5">
    <location>
        <begin position="293"/>
        <end position="312"/>
    </location>
</feature>
<dbReference type="PROSITE" id="PS50850">
    <property type="entry name" value="MFS"/>
    <property type="match status" value="1"/>
</dbReference>
<sequence>MASISASNNTSALRTVLSLPVIVASLGYFVDVYDLLLFNIVRVPSLRELGLSEAEISAIGAKIYNWQQAGLLIGGFFWGIWGDKMGRRSVLFGSILMYSLANIVCGFTNNVEVYAMLRFIAGLGLAGELGAGITLIAEILPKHLRGYGASVVASVGLAGAIAAFFAVKLTDWRTAYFIGGGMGLVLLVLRFNVLESFLFEKAIESKAKAVQWWKIFTKREKLIRYLRCMGIALPTYLVIGIYATFGNEFAKALGVPGDIQAGSCVLYTYIGIVTGDFFSGILSQWLRSRRKAILIMLLMTLAGVVVLLYGGINSATTLYSCYGWLGFSIGYIAMFLTTTAEQFGTNLRATVTTSVANNVRATTLLTLPVFQFLKPDWGVLQAGASVGIVCFILAILSLWKMEETYGKDLDYVEQ</sequence>
<proteinExistence type="predicted"/>
<feature type="transmembrane region" description="Helical" evidence="5">
    <location>
        <begin position="115"/>
        <end position="140"/>
    </location>
</feature>
<accession>A0A4U6DA65</accession>
<dbReference type="InterPro" id="IPR011701">
    <property type="entry name" value="MFS"/>
</dbReference>
<evidence type="ECO:0000313" key="8">
    <source>
        <dbReference type="Proteomes" id="UP000304900"/>
    </source>
</evidence>
<dbReference type="PANTHER" id="PTHR23508:SF10">
    <property type="entry name" value="CARBOXYLIC ACID TRANSPORTER PROTEIN HOMOLOG"/>
    <property type="match status" value="1"/>
</dbReference>
<feature type="transmembrane region" description="Helical" evidence="5">
    <location>
        <begin position="173"/>
        <end position="193"/>
    </location>
</feature>
<feature type="transmembrane region" description="Helical" evidence="5">
    <location>
        <begin position="63"/>
        <end position="81"/>
    </location>
</feature>
<keyword evidence="8" id="KW-1185">Reference proteome</keyword>
<protein>
    <submittedName>
        <fullName evidence="7">MFS transporter</fullName>
    </submittedName>
</protein>
<dbReference type="EMBL" id="SZVO01000002">
    <property type="protein sequence ID" value="TKT93271.1"/>
    <property type="molecule type" value="Genomic_DNA"/>
</dbReference>
<comment type="subcellular location">
    <subcellularLocation>
        <location evidence="1">Membrane</location>
        <topology evidence="1">Multi-pass membrane protein</topology>
    </subcellularLocation>
</comment>
<feature type="transmembrane region" description="Helical" evidence="5">
    <location>
        <begin position="90"/>
        <end position="109"/>
    </location>
</feature>
<evidence type="ECO:0000256" key="1">
    <source>
        <dbReference type="ARBA" id="ARBA00004141"/>
    </source>
</evidence>
<dbReference type="PANTHER" id="PTHR23508">
    <property type="entry name" value="CARBOXYLIC ACID TRANSPORTER PROTEIN HOMOLOG"/>
    <property type="match status" value="1"/>
</dbReference>
<evidence type="ECO:0000256" key="5">
    <source>
        <dbReference type="SAM" id="Phobius"/>
    </source>
</evidence>
<evidence type="ECO:0000313" key="7">
    <source>
        <dbReference type="EMBL" id="TKT93271.1"/>
    </source>
</evidence>
<dbReference type="OrthoDB" id="9774156at2"/>
<dbReference type="CDD" id="cd17316">
    <property type="entry name" value="MFS_SV2_like"/>
    <property type="match status" value="1"/>
</dbReference>
<gene>
    <name evidence="7" type="ORF">FDK13_05295</name>
</gene>
<dbReference type="SUPFAM" id="SSF103473">
    <property type="entry name" value="MFS general substrate transporter"/>
    <property type="match status" value="1"/>
</dbReference>
<feature type="domain" description="Major facilitator superfamily (MFS) profile" evidence="6">
    <location>
        <begin position="20"/>
        <end position="405"/>
    </location>
</feature>
<organism evidence="7 8">
    <name type="scientific">Dyadobacter frigoris</name>
    <dbReference type="NCBI Taxonomy" id="2576211"/>
    <lineage>
        <taxon>Bacteria</taxon>
        <taxon>Pseudomonadati</taxon>
        <taxon>Bacteroidota</taxon>
        <taxon>Cytophagia</taxon>
        <taxon>Cytophagales</taxon>
        <taxon>Spirosomataceae</taxon>
        <taxon>Dyadobacter</taxon>
    </lineage>
</organism>
<feature type="transmembrane region" description="Helical" evidence="5">
    <location>
        <begin position="147"/>
        <end position="167"/>
    </location>
</feature>
<name>A0A4U6DA65_9BACT</name>
<dbReference type="InterPro" id="IPR036259">
    <property type="entry name" value="MFS_trans_sf"/>
</dbReference>
<evidence type="ECO:0000256" key="4">
    <source>
        <dbReference type="ARBA" id="ARBA00023136"/>
    </source>
</evidence>
<feature type="transmembrane region" description="Helical" evidence="5">
    <location>
        <begin position="379"/>
        <end position="399"/>
    </location>
</feature>
<evidence type="ECO:0000259" key="6">
    <source>
        <dbReference type="PROSITE" id="PS50850"/>
    </source>
</evidence>
<reference evidence="7 8" key="1">
    <citation type="submission" date="2019-05" db="EMBL/GenBank/DDBJ databases">
        <title>Dyadobacter AR-3-8 sp. nov., isolated from arctic soil.</title>
        <authorList>
            <person name="Chaudhary D.K."/>
        </authorList>
    </citation>
    <scope>NUCLEOTIDE SEQUENCE [LARGE SCALE GENOMIC DNA]</scope>
    <source>
        <strain evidence="7 8">AR-3-8</strain>
    </source>
</reference>
<dbReference type="GO" id="GO:0005886">
    <property type="term" value="C:plasma membrane"/>
    <property type="evidence" value="ECO:0007669"/>
    <property type="project" value="TreeGrafter"/>
</dbReference>
<feature type="transmembrane region" description="Helical" evidence="5">
    <location>
        <begin position="324"/>
        <end position="343"/>
    </location>
</feature>
<evidence type="ECO:0000256" key="2">
    <source>
        <dbReference type="ARBA" id="ARBA00022692"/>
    </source>
</evidence>
<comment type="caution">
    <text evidence="7">The sequence shown here is derived from an EMBL/GenBank/DDBJ whole genome shotgun (WGS) entry which is preliminary data.</text>
</comment>
<evidence type="ECO:0000256" key="3">
    <source>
        <dbReference type="ARBA" id="ARBA00022989"/>
    </source>
</evidence>
<dbReference type="Pfam" id="PF07690">
    <property type="entry name" value="MFS_1"/>
    <property type="match status" value="1"/>
</dbReference>
<feature type="transmembrane region" description="Helical" evidence="5">
    <location>
        <begin position="265"/>
        <end position="286"/>
    </location>
</feature>
<dbReference type="RefSeq" id="WP_137338947.1">
    <property type="nucleotide sequence ID" value="NZ_SZVO01000002.1"/>
</dbReference>